<dbReference type="InterPro" id="IPR050131">
    <property type="entry name" value="Peptidase_S8_subtilisin-like"/>
</dbReference>
<dbReference type="AlphaFoldDB" id="A0A8H3YVT5"/>
<dbReference type="PANTHER" id="PTHR43806:SF58">
    <property type="entry name" value="ALKALINE PROTEASE 1-RELATED"/>
    <property type="match status" value="1"/>
</dbReference>
<evidence type="ECO:0000256" key="3">
    <source>
        <dbReference type="ARBA" id="ARBA00022729"/>
    </source>
</evidence>
<dbReference type="InterPro" id="IPR023827">
    <property type="entry name" value="Peptidase_S8_Asp-AS"/>
</dbReference>
<keyword evidence="3" id="KW-0732">Signal</keyword>
<dbReference type="InterPro" id="IPR036852">
    <property type="entry name" value="Peptidase_S8/S53_dom_sf"/>
</dbReference>
<dbReference type="Gene3D" id="3.30.70.80">
    <property type="entry name" value="Peptidase S8 propeptide/proteinase inhibitor I9"/>
    <property type="match status" value="1"/>
</dbReference>
<dbReference type="GO" id="GO:0006508">
    <property type="term" value="P:proteolysis"/>
    <property type="evidence" value="ECO:0007669"/>
    <property type="project" value="UniProtKB-KW"/>
</dbReference>
<dbReference type="InterPro" id="IPR034193">
    <property type="entry name" value="PCSK9_ProteinaseK-like"/>
</dbReference>
<evidence type="ECO:0000256" key="2">
    <source>
        <dbReference type="ARBA" id="ARBA00022670"/>
    </source>
</evidence>
<dbReference type="SUPFAM" id="SSF52743">
    <property type="entry name" value="Subtilisin-like"/>
    <property type="match status" value="1"/>
</dbReference>
<evidence type="ECO:0000256" key="6">
    <source>
        <dbReference type="PROSITE-ProRule" id="PRU01240"/>
    </source>
</evidence>
<dbReference type="InterPro" id="IPR015500">
    <property type="entry name" value="Peptidase_S8_subtilisin-rel"/>
</dbReference>
<organism evidence="9 10">
    <name type="scientific">Venturia inaequalis</name>
    <name type="common">Apple scab fungus</name>
    <dbReference type="NCBI Taxonomy" id="5025"/>
    <lineage>
        <taxon>Eukaryota</taxon>
        <taxon>Fungi</taxon>
        <taxon>Dikarya</taxon>
        <taxon>Ascomycota</taxon>
        <taxon>Pezizomycotina</taxon>
        <taxon>Dothideomycetes</taxon>
        <taxon>Pleosporomycetidae</taxon>
        <taxon>Venturiales</taxon>
        <taxon>Venturiaceae</taxon>
        <taxon>Venturia</taxon>
    </lineage>
</organism>
<dbReference type="PROSITE" id="PS00136">
    <property type="entry name" value="SUBTILASE_ASP"/>
    <property type="match status" value="1"/>
</dbReference>
<sequence length="321" mass="33930">MLKPPRNILDNITDTVVDEFVTSLNLKPKRKYKHGRVKGFSAVLSSRQLKSLKSNSKVAYIEPDGTLKIQAFIPSSHSRDSTTFPKRSLLTQSPAPWNLARISHRQKGSTTYTYDSLATGQGTCSYILDTGLFTQHADFQNRATLLKNFDTTDNSDADLSGHGTHVAAILGGTKYGVAKQTKIYAIKVCNKSGACNLSDVIAGIALVISDSKARSSMCAKGVTMTLSFGAPVSSWRSIQEGILAAVQAGIFVVAAAGNDNIDVKGITPASSPFVCSVGASDINDAKASFSNYGAMIGVFAPGVAIQSAWIGGVDASALKTL</sequence>
<feature type="domain" description="Inhibitor I9" evidence="8">
    <location>
        <begin position="22"/>
        <end position="69"/>
    </location>
</feature>
<dbReference type="Pfam" id="PF00082">
    <property type="entry name" value="Peptidase_S8"/>
    <property type="match status" value="1"/>
</dbReference>
<dbReference type="Pfam" id="PF05922">
    <property type="entry name" value="Inhibitor_I9"/>
    <property type="match status" value="1"/>
</dbReference>
<keyword evidence="2" id="KW-0645">Protease</keyword>
<dbReference type="Gene3D" id="3.40.50.200">
    <property type="entry name" value="Peptidase S8/S53 domain"/>
    <property type="match status" value="1"/>
</dbReference>
<dbReference type="GO" id="GO:0004252">
    <property type="term" value="F:serine-type endopeptidase activity"/>
    <property type="evidence" value="ECO:0007669"/>
    <property type="project" value="InterPro"/>
</dbReference>
<evidence type="ECO:0000256" key="5">
    <source>
        <dbReference type="ARBA" id="ARBA00022825"/>
    </source>
</evidence>
<dbReference type="InterPro" id="IPR000209">
    <property type="entry name" value="Peptidase_S8/S53_dom"/>
</dbReference>
<dbReference type="PRINTS" id="PR00723">
    <property type="entry name" value="SUBTILISIN"/>
</dbReference>
<proteinExistence type="inferred from homology"/>
<evidence type="ECO:0000313" key="9">
    <source>
        <dbReference type="EMBL" id="KAE9975790.1"/>
    </source>
</evidence>
<accession>A0A8H3YVT5</accession>
<dbReference type="PANTHER" id="PTHR43806">
    <property type="entry name" value="PEPTIDASE S8"/>
    <property type="match status" value="1"/>
</dbReference>
<dbReference type="SUPFAM" id="SSF54897">
    <property type="entry name" value="Protease propeptides/inhibitors"/>
    <property type="match status" value="1"/>
</dbReference>
<comment type="caution">
    <text evidence="6">Lacks conserved residue(s) required for the propagation of feature annotation.</text>
</comment>
<evidence type="ECO:0000256" key="4">
    <source>
        <dbReference type="ARBA" id="ARBA00022801"/>
    </source>
</evidence>
<evidence type="ECO:0000259" key="7">
    <source>
        <dbReference type="Pfam" id="PF00082"/>
    </source>
</evidence>
<dbReference type="GO" id="GO:0005576">
    <property type="term" value="C:extracellular region"/>
    <property type="evidence" value="ECO:0007669"/>
    <property type="project" value="UniProtKB-ARBA"/>
</dbReference>
<comment type="caution">
    <text evidence="9">The sequence shown here is derived from an EMBL/GenBank/DDBJ whole genome shotgun (WGS) entry which is preliminary data.</text>
</comment>
<feature type="domain" description="Peptidase S8/S53" evidence="7">
    <location>
        <begin position="127"/>
        <end position="303"/>
    </location>
</feature>
<evidence type="ECO:0000313" key="10">
    <source>
        <dbReference type="Proteomes" id="UP000447873"/>
    </source>
</evidence>
<gene>
    <name evidence="9" type="ORF">EG328_002969</name>
</gene>
<evidence type="ECO:0000259" key="8">
    <source>
        <dbReference type="Pfam" id="PF05922"/>
    </source>
</evidence>
<reference evidence="9 10" key="1">
    <citation type="submission" date="2018-12" db="EMBL/GenBank/DDBJ databases">
        <title>Venturia inaequalis Genome Resource.</title>
        <authorList>
            <person name="Lichtner F.J."/>
        </authorList>
    </citation>
    <scope>NUCLEOTIDE SEQUENCE [LARGE SCALE GENOMIC DNA]</scope>
    <source>
        <strain evidence="9 10">120213</strain>
    </source>
</reference>
<dbReference type="InterPro" id="IPR010259">
    <property type="entry name" value="S8pro/Inhibitor_I9"/>
</dbReference>
<protein>
    <recommendedName>
        <fullName evidence="11">Peptidase S8/S53 domain-containing protein</fullName>
    </recommendedName>
</protein>
<keyword evidence="5" id="KW-0720">Serine protease</keyword>
<keyword evidence="4" id="KW-0378">Hydrolase</keyword>
<dbReference type="Proteomes" id="UP000447873">
    <property type="component" value="Unassembled WGS sequence"/>
</dbReference>
<dbReference type="PROSITE" id="PS51892">
    <property type="entry name" value="SUBTILASE"/>
    <property type="match status" value="1"/>
</dbReference>
<dbReference type="InterPro" id="IPR037045">
    <property type="entry name" value="S8pro/Inhibitor_I9_sf"/>
</dbReference>
<comment type="similarity">
    <text evidence="1 6">Belongs to the peptidase S8 family.</text>
</comment>
<name>A0A8H3YVT5_VENIN</name>
<dbReference type="EMBL" id="WNWS01000187">
    <property type="protein sequence ID" value="KAE9975790.1"/>
    <property type="molecule type" value="Genomic_DNA"/>
</dbReference>
<dbReference type="CDD" id="cd04077">
    <property type="entry name" value="Peptidases_S8_PCSK9_ProteinaseK_like"/>
    <property type="match status" value="1"/>
</dbReference>
<evidence type="ECO:0008006" key="11">
    <source>
        <dbReference type="Google" id="ProtNLM"/>
    </source>
</evidence>
<evidence type="ECO:0000256" key="1">
    <source>
        <dbReference type="ARBA" id="ARBA00011073"/>
    </source>
</evidence>